<sequence>MALLTREDLRRHSPFAWACLAALLAMAAWFWSLGKGNAAMGTLVATLGCLGLILPPRERMEVLPARLRALPRWLDAAPVLATLISSPGYGLNWFYGVNPYDEVVHLLSGALAGAFFLGLLMADGKPRRTAHLVLAATGFGLALGIGWEMFEWAAGLIGDWTDTWTDVLLTASGAAIAAALAAWQQGRDG</sequence>
<reference evidence="2 3" key="1">
    <citation type="submission" date="2016-11" db="EMBL/GenBank/DDBJ databases">
        <authorList>
            <person name="Jaros S."/>
            <person name="Januszkiewicz K."/>
            <person name="Wedrychowicz H."/>
        </authorList>
    </citation>
    <scope>NUCLEOTIDE SEQUENCE [LARGE SCALE GENOMIC DNA]</scope>
    <source>
        <strain evidence="2 3">DSM 14916</strain>
    </source>
</reference>
<keyword evidence="1" id="KW-0812">Transmembrane</keyword>
<proteinExistence type="predicted"/>
<feature type="transmembrane region" description="Helical" evidence="1">
    <location>
        <begin position="129"/>
        <end position="147"/>
    </location>
</feature>
<feature type="transmembrane region" description="Helical" evidence="1">
    <location>
        <begin position="38"/>
        <end position="55"/>
    </location>
</feature>
<accession>A0A1M6KS69</accession>
<protein>
    <recommendedName>
        <fullName evidence="4">VanZ like family protein</fullName>
    </recommendedName>
</protein>
<dbReference type="RefSeq" id="WP_139281353.1">
    <property type="nucleotide sequence ID" value="NZ_FQZF01000017.1"/>
</dbReference>
<dbReference type="InterPro" id="IPR014509">
    <property type="entry name" value="YjdF-like"/>
</dbReference>
<organism evidence="2 3">
    <name type="scientific">Muricoccus roseus</name>
    <dbReference type="NCBI Taxonomy" id="198092"/>
    <lineage>
        <taxon>Bacteria</taxon>
        <taxon>Pseudomonadati</taxon>
        <taxon>Pseudomonadota</taxon>
        <taxon>Alphaproteobacteria</taxon>
        <taxon>Acetobacterales</taxon>
        <taxon>Roseomonadaceae</taxon>
        <taxon>Muricoccus</taxon>
    </lineage>
</organism>
<keyword evidence="1" id="KW-0472">Membrane</keyword>
<keyword evidence="1" id="KW-1133">Transmembrane helix</keyword>
<evidence type="ECO:0000313" key="2">
    <source>
        <dbReference type="EMBL" id="SHJ61828.1"/>
    </source>
</evidence>
<dbReference type="Pfam" id="PF09997">
    <property type="entry name" value="DUF2238"/>
    <property type="match status" value="1"/>
</dbReference>
<dbReference type="Proteomes" id="UP000184387">
    <property type="component" value="Unassembled WGS sequence"/>
</dbReference>
<dbReference type="OrthoDB" id="7274161at2"/>
<feature type="transmembrane region" description="Helical" evidence="1">
    <location>
        <begin position="12"/>
        <end position="32"/>
    </location>
</feature>
<feature type="transmembrane region" description="Helical" evidence="1">
    <location>
        <begin position="167"/>
        <end position="183"/>
    </location>
</feature>
<evidence type="ECO:0000313" key="3">
    <source>
        <dbReference type="Proteomes" id="UP000184387"/>
    </source>
</evidence>
<keyword evidence="3" id="KW-1185">Reference proteome</keyword>
<feature type="transmembrane region" description="Helical" evidence="1">
    <location>
        <begin position="76"/>
        <end position="97"/>
    </location>
</feature>
<evidence type="ECO:0000256" key="1">
    <source>
        <dbReference type="SAM" id="Phobius"/>
    </source>
</evidence>
<gene>
    <name evidence="2" type="ORF">SAMN02745194_02961</name>
</gene>
<evidence type="ECO:0008006" key="4">
    <source>
        <dbReference type="Google" id="ProtNLM"/>
    </source>
</evidence>
<feature type="transmembrane region" description="Helical" evidence="1">
    <location>
        <begin position="103"/>
        <end position="122"/>
    </location>
</feature>
<dbReference type="EMBL" id="FQZF01000017">
    <property type="protein sequence ID" value="SHJ61828.1"/>
    <property type="molecule type" value="Genomic_DNA"/>
</dbReference>
<dbReference type="AlphaFoldDB" id="A0A1M6KS69"/>
<dbReference type="STRING" id="198092.SAMN02745194_02961"/>
<name>A0A1M6KS69_9PROT</name>